<evidence type="ECO:0000256" key="5">
    <source>
        <dbReference type="ARBA" id="ARBA00022884"/>
    </source>
</evidence>
<organism evidence="8 9">
    <name type="scientific">Pseudoalteromonas agarivorans</name>
    <dbReference type="NCBI Taxonomy" id="176102"/>
    <lineage>
        <taxon>Bacteria</taxon>
        <taxon>Pseudomonadati</taxon>
        <taxon>Pseudomonadota</taxon>
        <taxon>Gammaproteobacteria</taxon>
        <taxon>Alteromonadales</taxon>
        <taxon>Pseudoalteromonadaceae</taxon>
        <taxon>Pseudoalteromonas</taxon>
    </lineage>
</organism>
<dbReference type="RefSeq" id="WP_121637189.1">
    <property type="nucleotide sequence ID" value="NZ_CP033065.1"/>
</dbReference>
<dbReference type="AlphaFoldDB" id="A0AAD0XC73"/>
<dbReference type="Gene3D" id="3.30.1370.110">
    <property type="match status" value="1"/>
</dbReference>
<dbReference type="GO" id="GO:0072344">
    <property type="term" value="P:rescue of stalled ribosome"/>
    <property type="evidence" value="ECO:0007669"/>
    <property type="project" value="UniProtKB-UniRule"/>
</dbReference>
<dbReference type="Pfam" id="PF01713">
    <property type="entry name" value="Smr"/>
    <property type="match status" value="1"/>
</dbReference>
<keyword evidence="5 6" id="KW-0694">RNA-binding</keyword>
<keyword evidence="3 6" id="KW-0255">Endonuclease</keyword>
<name>A0AAD0XC73_9GAMM</name>
<dbReference type="GO" id="GO:0016787">
    <property type="term" value="F:hydrolase activity"/>
    <property type="evidence" value="ECO:0007669"/>
    <property type="project" value="UniProtKB-KW"/>
</dbReference>
<comment type="subunit">
    <text evidence="6">Associates with collided ribosomes, but not with correctly translating polysomes.</text>
</comment>
<dbReference type="GO" id="GO:0004521">
    <property type="term" value="F:RNA endonuclease activity"/>
    <property type="evidence" value="ECO:0007669"/>
    <property type="project" value="UniProtKB-UniRule"/>
</dbReference>
<dbReference type="InterPro" id="IPR002625">
    <property type="entry name" value="Smr_dom"/>
</dbReference>
<keyword evidence="4 6" id="KW-0378">Hydrolase</keyword>
<dbReference type="SUPFAM" id="SSF160443">
    <property type="entry name" value="SMR domain-like"/>
    <property type="match status" value="1"/>
</dbReference>
<dbReference type="Proteomes" id="UP000279995">
    <property type="component" value="Chromosome I"/>
</dbReference>
<keyword evidence="1 6" id="KW-0540">Nuclease</keyword>
<protein>
    <recommendedName>
        <fullName evidence="6">Ribosome rescue factor SmrB</fullName>
        <ecNumber evidence="6">3.1.-.-</ecNumber>
    </recommendedName>
</protein>
<evidence type="ECO:0000256" key="3">
    <source>
        <dbReference type="ARBA" id="ARBA00022759"/>
    </source>
</evidence>
<dbReference type="PANTHER" id="PTHR35562:SF1">
    <property type="entry name" value="UPF0115 PROTEIN YFCN"/>
    <property type="match status" value="1"/>
</dbReference>
<gene>
    <name evidence="6 8" type="primary">smrB</name>
    <name evidence="8" type="ORF">D9T18_05000</name>
</gene>
<dbReference type="NCBIfam" id="NF003432">
    <property type="entry name" value="PRK04946.1"/>
    <property type="match status" value="1"/>
</dbReference>
<dbReference type="EC" id="3.1.-.-" evidence="6"/>
<dbReference type="SMART" id="SM00463">
    <property type="entry name" value="SMR"/>
    <property type="match status" value="1"/>
</dbReference>
<evidence type="ECO:0000313" key="9">
    <source>
        <dbReference type="Proteomes" id="UP000279995"/>
    </source>
</evidence>
<evidence type="ECO:0000256" key="2">
    <source>
        <dbReference type="ARBA" id="ARBA00022730"/>
    </source>
</evidence>
<keyword evidence="2 6" id="KW-0699">rRNA-binding</keyword>
<feature type="domain" description="Smr" evidence="7">
    <location>
        <begin position="101"/>
        <end position="176"/>
    </location>
</feature>
<sequence length="185" mass="21216">MKKDISSQSSLSNDDIDLFRQTITGAKVFKQDTHRFDTKPKVSQAKQFAQQKKQVESEFFFSDEYIPDIDTNSTINYVQNGHDSFLAKQLRRGDYAPDLTLDLHGLNKERAKDELAGLIHECKKQHYYCACIVHGIGERVLKHKVPQYLVQHPDVIAMHQAPLEYGGRGAVLILIDLPQSDEFRR</sequence>
<evidence type="ECO:0000256" key="6">
    <source>
        <dbReference type="HAMAP-Rule" id="MF_01042"/>
    </source>
</evidence>
<evidence type="ECO:0000313" key="8">
    <source>
        <dbReference type="EMBL" id="AYM86109.1"/>
    </source>
</evidence>
<accession>A0AAD0XC73</accession>
<dbReference type="InterPro" id="IPR036063">
    <property type="entry name" value="Smr_dom_sf"/>
</dbReference>
<evidence type="ECO:0000256" key="4">
    <source>
        <dbReference type="ARBA" id="ARBA00022801"/>
    </source>
</evidence>
<dbReference type="PANTHER" id="PTHR35562">
    <property type="entry name" value="DNA ENDONUCLEASE SMRA-RELATED"/>
    <property type="match status" value="1"/>
</dbReference>
<proteinExistence type="inferred from homology"/>
<evidence type="ECO:0000259" key="7">
    <source>
        <dbReference type="PROSITE" id="PS50828"/>
    </source>
</evidence>
<dbReference type="HAMAP" id="MF_01042">
    <property type="entry name" value="SmrB"/>
    <property type="match status" value="1"/>
</dbReference>
<reference evidence="8 9" key="1">
    <citation type="submission" date="2018-10" db="EMBL/GenBank/DDBJ databases">
        <title>Complete Genome Sequence and Transcriptomic Profiles of a Marine Bacterium, Pseudoalteromonas agarivorans Hao 2018.</title>
        <authorList>
            <person name="Hao L."/>
        </authorList>
    </citation>
    <scope>NUCLEOTIDE SEQUENCE [LARGE SCALE GENOMIC DNA]</scope>
    <source>
        <strain evidence="8 9">Hao 2018</strain>
    </source>
</reference>
<evidence type="ECO:0000256" key="1">
    <source>
        <dbReference type="ARBA" id="ARBA00022722"/>
    </source>
</evidence>
<dbReference type="GO" id="GO:0019843">
    <property type="term" value="F:rRNA binding"/>
    <property type="evidence" value="ECO:0007669"/>
    <property type="project" value="UniProtKB-UniRule"/>
</dbReference>
<dbReference type="EMBL" id="CP033065">
    <property type="protein sequence ID" value="AYM86109.1"/>
    <property type="molecule type" value="Genomic_DNA"/>
</dbReference>
<dbReference type="PROSITE" id="PS50828">
    <property type="entry name" value="SMR"/>
    <property type="match status" value="1"/>
</dbReference>
<dbReference type="InterPro" id="IPR022990">
    <property type="entry name" value="SmrB-like"/>
</dbReference>
<comment type="function">
    <text evidence="6">Acts as a ribosome collision sensor. Detects stalled/collided disomes (pairs of ribosomes where the leading ribosome is stalled and a second ribosome has collided with it) and endonucleolytically cleaves mRNA at the 5' boundary of the stalled ribosome. Stalled/collided disomes form a new interface (primarily via the 30S subunits) that binds SmrB. Cleaved mRNA becomes available for tmRNA ligation, leading to ribosomal subunit dissociation and rescue of stalled ribosomes.</text>
</comment>
<comment type="similarity">
    <text evidence="6">Belongs to the SmrB family.</text>
</comment>